<dbReference type="OrthoDB" id="6379676at2759"/>
<comment type="caution">
    <text evidence="2">The sequence shown here is derived from an EMBL/GenBank/DDBJ whole genome shotgun (WGS) entry which is preliminary data.</text>
</comment>
<evidence type="ECO:0000256" key="1">
    <source>
        <dbReference type="SAM" id="MobiDB-lite"/>
    </source>
</evidence>
<dbReference type="Proteomes" id="UP000324222">
    <property type="component" value="Unassembled WGS sequence"/>
</dbReference>
<dbReference type="AlphaFoldDB" id="A0A5B7FMT0"/>
<sequence>MSSCMKEGKGEGEQQERVAAAAAASQWCWSRISPSNLDHRQRLPTAITLHRLVPRPSPSTHHAAASTSTFKYITPEEIKAAQMQARQEVLTSRVDPPMPAASDTPAPPSPQNKKHPNRKKDGSGSQASFACRLGSGEVGLRRRQLTRLVSQISRTLVDLQDLSEPRQRDFVAPLELEIKKRRWNECARLMRRSLFVLKQEVVALERESGQGTRTSHHLRALAATARTINTQLMTLKSQAQSSCGDPAWTEVLEEFIGVARKILVLAARVGVQSPPSSVKDTRKAEVSLAFCLCQLEGPEQWFALPEERVAGGSEDTSGQESAITISDVDSTNIHLLQSGHVRDRLARLAARHFKRRKKVLTQILYTW</sequence>
<gene>
    <name evidence="2" type="ORF">E2C01_040239</name>
</gene>
<keyword evidence="3" id="KW-1185">Reference proteome</keyword>
<feature type="region of interest" description="Disordered" evidence="1">
    <location>
        <begin position="94"/>
        <end position="129"/>
    </location>
</feature>
<evidence type="ECO:0000313" key="2">
    <source>
        <dbReference type="EMBL" id="MPC46519.1"/>
    </source>
</evidence>
<reference evidence="2 3" key="1">
    <citation type="submission" date="2019-05" db="EMBL/GenBank/DDBJ databases">
        <title>Another draft genome of Portunus trituberculatus and its Hox gene families provides insights of decapod evolution.</title>
        <authorList>
            <person name="Jeong J.-H."/>
            <person name="Song I."/>
            <person name="Kim S."/>
            <person name="Choi T."/>
            <person name="Kim D."/>
            <person name="Ryu S."/>
            <person name="Kim W."/>
        </authorList>
    </citation>
    <scope>NUCLEOTIDE SEQUENCE [LARGE SCALE GENOMIC DNA]</scope>
    <source>
        <tissue evidence="2">Muscle</tissue>
    </source>
</reference>
<accession>A0A5B7FMT0</accession>
<organism evidence="2 3">
    <name type="scientific">Portunus trituberculatus</name>
    <name type="common">Swimming crab</name>
    <name type="synonym">Neptunus trituberculatus</name>
    <dbReference type="NCBI Taxonomy" id="210409"/>
    <lineage>
        <taxon>Eukaryota</taxon>
        <taxon>Metazoa</taxon>
        <taxon>Ecdysozoa</taxon>
        <taxon>Arthropoda</taxon>
        <taxon>Crustacea</taxon>
        <taxon>Multicrustacea</taxon>
        <taxon>Malacostraca</taxon>
        <taxon>Eumalacostraca</taxon>
        <taxon>Eucarida</taxon>
        <taxon>Decapoda</taxon>
        <taxon>Pleocyemata</taxon>
        <taxon>Brachyura</taxon>
        <taxon>Eubrachyura</taxon>
        <taxon>Portunoidea</taxon>
        <taxon>Portunidae</taxon>
        <taxon>Portuninae</taxon>
        <taxon>Portunus</taxon>
    </lineage>
</organism>
<evidence type="ECO:0000313" key="3">
    <source>
        <dbReference type="Proteomes" id="UP000324222"/>
    </source>
</evidence>
<protein>
    <submittedName>
        <fullName evidence="2">Uncharacterized protein</fullName>
    </submittedName>
</protein>
<proteinExistence type="predicted"/>
<dbReference type="EMBL" id="VSRR010007250">
    <property type="protein sequence ID" value="MPC46519.1"/>
    <property type="molecule type" value="Genomic_DNA"/>
</dbReference>
<name>A0A5B7FMT0_PORTR</name>